<organism evidence="5 6">
    <name type="scientific">Rhizobium paknamense</name>
    <dbReference type="NCBI Taxonomy" id="1206817"/>
    <lineage>
        <taxon>Bacteria</taxon>
        <taxon>Pseudomonadati</taxon>
        <taxon>Pseudomonadota</taxon>
        <taxon>Alphaproteobacteria</taxon>
        <taxon>Hyphomicrobiales</taxon>
        <taxon>Rhizobiaceae</taxon>
        <taxon>Rhizobium/Agrobacterium group</taxon>
        <taxon>Rhizobium</taxon>
    </lineage>
</organism>
<dbReference type="InterPro" id="IPR019826">
    <property type="entry name" value="Carboxylesterase_B_AS"/>
</dbReference>
<keyword evidence="2 3" id="KW-0378">Hydrolase</keyword>
<dbReference type="RefSeq" id="WP_307159485.1">
    <property type="nucleotide sequence ID" value="NZ_JAUSWH010000013.1"/>
</dbReference>
<dbReference type="SUPFAM" id="SSF53474">
    <property type="entry name" value="alpha/beta-Hydrolases"/>
    <property type="match status" value="1"/>
</dbReference>
<proteinExistence type="inferred from homology"/>
<dbReference type="InterPro" id="IPR019819">
    <property type="entry name" value="Carboxylesterase_B_CS"/>
</dbReference>
<comment type="caution">
    <text evidence="5">The sequence shown here is derived from an EMBL/GenBank/DDBJ whole genome shotgun (WGS) entry which is preliminary data.</text>
</comment>
<dbReference type="Pfam" id="PF00135">
    <property type="entry name" value="COesterase"/>
    <property type="match status" value="2"/>
</dbReference>
<accession>A0ABU0II67</accession>
<evidence type="ECO:0000256" key="3">
    <source>
        <dbReference type="RuleBase" id="RU361235"/>
    </source>
</evidence>
<keyword evidence="6" id="KW-1185">Reference proteome</keyword>
<reference evidence="5 6" key="1">
    <citation type="submission" date="2023-07" db="EMBL/GenBank/DDBJ databases">
        <title>Genomic Encyclopedia of Type Strains, Phase IV (KMG-IV): sequencing the most valuable type-strain genomes for metagenomic binning, comparative biology and taxonomic classification.</title>
        <authorList>
            <person name="Goeker M."/>
        </authorList>
    </citation>
    <scope>NUCLEOTIDE SEQUENCE [LARGE SCALE GENOMIC DNA]</scope>
    <source>
        <strain evidence="5 6">DSM 100301</strain>
    </source>
</reference>
<evidence type="ECO:0000313" key="5">
    <source>
        <dbReference type="EMBL" id="MDQ0457313.1"/>
    </source>
</evidence>
<dbReference type="GO" id="GO:0016787">
    <property type="term" value="F:hydrolase activity"/>
    <property type="evidence" value="ECO:0007669"/>
    <property type="project" value="UniProtKB-KW"/>
</dbReference>
<dbReference type="Gene3D" id="3.40.50.1820">
    <property type="entry name" value="alpha/beta hydrolase"/>
    <property type="match status" value="1"/>
</dbReference>
<dbReference type="Proteomes" id="UP001235269">
    <property type="component" value="Unassembled WGS sequence"/>
</dbReference>
<keyword evidence="3" id="KW-0732">Signal</keyword>
<feature type="chain" id="PRO_5044995603" description="Carboxylic ester hydrolase" evidence="3">
    <location>
        <begin position="25"/>
        <end position="508"/>
    </location>
</feature>
<evidence type="ECO:0000256" key="1">
    <source>
        <dbReference type="ARBA" id="ARBA00005964"/>
    </source>
</evidence>
<dbReference type="InterPro" id="IPR002018">
    <property type="entry name" value="CarbesteraseB"/>
</dbReference>
<sequence>MARLLSACVSIVSALLLLSSPASAEDDGETTLKVQTPNGVIEGSQTRDLLEFKGIAYAQPPVGPLRWQPPQPPALWHGVKQARQFGAACMQKVAAQEPEKSLKDGPQSEDCLTLNIWEPAEAKTARMPLPVIVWVHGGSFRFGAGSLKTYDGAEFARRGVIFITLNYRLGLFGTFAQKELLQGKNPTGNFGLLDVMAALKWVRGNIRAFGGDPANVTLMGESAGGATVGYLMASPLAHGLFSKAIIESGALALPELSPEKAGEITERVSKELNAPDLKALSALPAEAIRDANTGVGDTQPFIDGKILPFKMREAFEKARVNRMPLIIGYNSAEAGFFGPRFWSGFPAEAGEKWPGLKAKCFGYGAENEDRCAEQVVSELFAGVNTRAVAQAAAPKMPVYAYRFDYVPAAQRSALPGAIHAAEIPYVFGRIAVEKQADPESSRMSAAMIDRWVAFAKTGYPQLLEGDWPALTHSQGKLMLFGNDGIHMGSNPANALLDAIDAAKLPPHP</sequence>
<dbReference type="PANTHER" id="PTHR11559">
    <property type="entry name" value="CARBOXYLESTERASE"/>
    <property type="match status" value="1"/>
</dbReference>
<evidence type="ECO:0000256" key="2">
    <source>
        <dbReference type="ARBA" id="ARBA00022801"/>
    </source>
</evidence>
<dbReference type="PROSITE" id="PS00941">
    <property type="entry name" value="CARBOXYLESTERASE_B_2"/>
    <property type="match status" value="1"/>
</dbReference>
<dbReference type="InterPro" id="IPR029058">
    <property type="entry name" value="AB_hydrolase_fold"/>
</dbReference>
<feature type="signal peptide" evidence="3">
    <location>
        <begin position="1"/>
        <end position="24"/>
    </location>
</feature>
<protein>
    <recommendedName>
        <fullName evidence="3">Carboxylic ester hydrolase</fullName>
        <ecNumber evidence="3">3.1.1.-</ecNumber>
    </recommendedName>
</protein>
<dbReference type="EC" id="3.1.1.-" evidence="3"/>
<dbReference type="InterPro" id="IPR050309">
    <property type="entry name" value="Type-B_Carboxylest/Lipase"/>
</dbReference>
<name>A0ABU0II67_9HYPH</name>
<gene>
    <name evidence="5" type="ORF">QO005_003662</name>
</gene>
<evidence type="ECO:0000259" key="4">
    <source>
        <dbReference type="Pfam" id="PF00135"/>
    </source>
</evidence>
<dbReference type="EMBL" id="JAUSWH010000013">
    <property type="protein sequence ID" value="MDQ0457313.1"/>
    <property type="molecule type" value="Genomic_DNA"/>
</dbReference>
<dbReference type="PROSITE" id="PS00122">
    <property type="entry name" value="CARBOXYLESTERASE_B_1"/>
    <property type="match status" value="1"/>
</dbReference>
<comment type="similarity">
    <text evidence="1 3">Belongs to the type-B carboxylesterase/lipase family.</text>
</comment>
<feature type="domain" description="Carboxylesterase type B" evidence="4">
    <location>
        <begin position="32"/>
        <end position="341"/>
    </location>
</feature>
<evidence type="ECO:0000313" key="6">
    <source>
        <dbReference type="Proteomes" id="UP001235269"/>
    </source>
</evidence>
<feature type="domain" description="Carboxylesterase type B" evidence="4">
    <location>
        <begin position="371"/>
        <end position="486"/>
    </location>
</feature>